<evidence type="ECO:0000313" key="9">
    <source>
        <dbReference type="Proteomes" id="UP000320857"/>
    </source>
</evidence>
<evidence type="ECO:0000256" key="2">
    <source>
        <dbReference type="ARBA" id="ARBA00022670"/>
    </source>
</evidence>
<organism evidence="8 9">
    <name type="scientific">Streptomyces alkaliterrae</name>
    <dbReference type="NCBI Taxonomy" id="2213162"/>
    <lineage>
        <taxon>Bacteria</taxon>
        <taxon>Bacillati</taxon>
        <taxon>Actinomycetota</taxon>
        <taxon>Actinomycetes</taxon>
        <taxon>Kitasatosporales</taxon>
        <taxon>Streptomycetaceae</taxon>
        <taxon>Streptomyces</taxon>
    </lineage>
</organism>
<feature type="domain" description="Peptidase S8/S53" evidence="7">
    <location>
        <begin position="2"/>
        <end position="190"/>
    </location>
</feature>
<dbReference type="Gene3D" id="3.40.50.200">
    <property type="entry name" value="Peptidase S8/S53 domain"/>
    <property type="match status" value="1"/>
</dbReference>
<reference evidence="8 9" key="1">
    <citation type="submission" date="2019-10" db="EMBL/GenBank/DDBJ databases">
        <title>Streptomyces sp. nov., a novel actinobacterium isolated from alkaline environment.</title>
        <authorList>
            <person name="Golinska P."/>
        </authorList>
    </citation>
    <scope>NUCLEOTIDE SEQUENCE [LARGE SCALE GENOMIC DNA]</scope>
    <source>
        <strain evidence="8 9">OF1</strain>
    </source>
</reference>
<dbReference type="SUPFAM" id="SSF52743">
    <property type="entry name" value="Subtilisin-like"/>
    <property type="match status" value="1"/>
</dbReference>
<dbReference type="AlphaFoldDB" id="A0A5P0YYV0"/>
<dbReference type="Proteomes" id="UP000320857">
    <property type="component" value="Unassembled WGS sequence"/>
</dbReference>
<dbReference type="PROSITE" id="PS00138">
    <property type="entry name" value="SUBTILASE_SER"/>
    <property type="match status" value="1"/>
</dbReference>
<evidence type="ECO:0000256" key="3">
    <source>
        <dbReference type="ARBA" id="ARBA00022801"/>
    </source>
</evidence>
<comment type="similarity">
    <text evidence="1 5">Belongs to the peptidase S8 family.</text>
</comment>
<gene>
    <name evidence="8" type="ORF">FNX44_027275</name>
</gene>
<dbReference type="PANTHER" id="PTHR43806:SF11">
    <property type="entry name" value="CEREVISIN-RELATED"/>
    <property type="match status" value="1"/>
</dbReference>
<keyword evidence="6" id="KW-1133">Transmembrane helix</keyword>
<accession>A0A5P0YYV0</accession>
<dbReference type="InterPro" id="IPR023828">
    <property type="entry name" value="Peptidase_S8_Ser-AS"/>
</dbReference>
<dbReference type="GO" id="GO:0006508">
    <property type="term" value="P:proteolysis"/>
    <property type="evidence" value="ECO:0007669"/>
    <property type="project" value="UniProtKB-KW"/>
</dbReference>
<dbReference type="RefSeq" id="WP_153507794.1">
    <property type="nucleotide sequence ID" value="NZ_VJYK02000610.1"/>
</dbReference>
<comment type="caution">
    <text evidence="8">The sequence shown here is derived from an EMBL/GenBank/DDBJ whole genome shotgun (WGS) entry which is preliminary data.</text>
</comment>
<dbReference type="PROSITE" id="PS51892">
    <property type="entry name" value="SUBTILASE"/>
    <property type="match status" value="1"/>
</dbReference>
<evidence type="ECO:0000259" key="7">
    <source>
        <dbReference type="Pfam" id="PF00082"/>
    </source>
</evidence>
<dbReference type="InterPro" id="IPR000209">
    <property type="entry name" value="Peptidase_S8/S53_dom"/>
</dbReference>
<dbReference type="Pfam" id="PF00082">
    <property type="entry name" value="Peptidase_S8"/>
    <property type="match status" value="1"/>
</dbReference>
<name>A0A5P0YYV0_9ACTN</name>
<dbReference type="InterPro" id="IPR050131">
    <property type="entry name" value="Peptidase_S8_subtilisin-like"/>
</dbReference>
<evidence type="ECO:0000256" key="4">
    <source>
        <dbReference type="ARBA" id="ARBA00022825"/>
    </source>
</evidence>
<sequence length="272" mass="28908">FVGLAPKATIIPIRQNDGEGGGNAENLAQSVDHAVRQGADVINISQDADRPLGPDSLLYQAVRRAIDAGVVVVASAGNDGADGKLKETYPAAIPGVLAVAASDRNNERAVFSQRGHFVGIAAPGVDIVSTVPRGGHCADNGTSFAAPYVAAVAALLRAKHRRWTPQQIVAQLQQTAERPVSGRDHHIGWGVVDPLRALTEDERPITRPVGREGVENAPAPEPAELTLTETYAQRNERLGTYALLVSLTLTALVACVARILRDRRRHRSAADR</sequence>
<keyword evidence="3" id="KW-0378">Hydrolase</keyword>
<keyword evidence="6" id="KW-0472">Membrane</keyword>
<keyword evidence="9" id="KW-1185">Reference proteome</keyword>
<proteinExistence type="inferred from homology"/>
<dbReference type="EMBL" id="VJYK02000610">
    <property type="protein sequence ID" value="MQS05464.1"/>
    <property type="molecule type" value="Genomic_DNA"/>
</dbReference>
<evidence type="ECO:0000256" key="6">
    <source>
        <dbReference type="SAM" id="Phobius"/>
    </source>
</evidence>
<evidence type="ECO:0000313" key="8">
    <source>
        <dbReference type="EMBL" id="MQS05464.1"/>
    </source>
</evidence>
<dbReference type="OrthoDB" id="9798386at2"/>
<protein>
    <submittedName>
        <fullName evidence="8">S8 family serine peptidase</fullName>
    </submittedName>
</protein>
<evidence type="ECO:0000256" key="5">
    <source>
        <dbReference type="PROSITE-ProRule" id="PRU01240"/>
    </source>
</evidence>
<keyword evidence="4" id="KW-0720">Serine protease</keyword>
<dbReference type="GO" id="GO:0004252">
    <property type="term" value="F:serine-type endopeptidase activity"/>
    <property type="evidence" value="ECO:0007669"/>
    <property type="project" value="InterPro"/>
</dbReference>
<feature type="non-terminal residue" evidence="8">
    <location>
        <position position="1"/>
    </location>
</feature>
<dbReference type="InterPro" id="IPR036852">
    <property type="entry name" value="Peptidase_S8/S53_dom_sf"/>
</dbReference>
<keyword evidence="2" id="KW-0645">Protease</keyword>
<comment type="caution">
    <text evidence="5">Lacks conserved residue(s) required for the propagation of feature annotation.</text>
</comment>
<keyword evidence="6" id="KW-0812">Transmembrane</keyword>
<feature type="transmembrane region" description="Helical" evidence="6">
    <location>
        <begin position="238"/>
        <end position="260"/>
    </location>
</feature>
<dbReference type="PANTHER" id="PTHR43806">
    <property type="entry name" value="PEPTIDASE S8"/>
    <property type="match status" value="1"/>
</dbReference>
<evidence type="ECO:0000256" key="1">
    <source>
        <dbReference type="ARBA" id="ARBA00011073"/>
    </source>
</evidence>